<accession>A0A6P1YI50</accession>
<comment type="similarity">
    <text evidence="1 7">Belongs to the bacterial ribosomal protein bL9 family.</text>
</comment>
<dbReference type="PROSITE" id="PS00651">
    <property type="entry name" value="RIBOSOMAL_L9"/>
    <property type="match status" value="1"/>
</dbReference>
<dbReference type="HAMAP" id="MF_00503">
    <property type="entry name" value="Ribosomal_bL9"/>
    <property type="match status" value="1"/>
</dbReference>
<dbReference type="InterPro" id="IPR020069">
    <property type="entry name" value="Ribosomal_bL9_C"/>
</dbReference>
<dbReference type="KEGG" id="cazo:G3A45_11845"/>
<keyword evidence="2 7" id="KW-0699">rRNA-binding</keyword>
<dbReference type="GO" id="GO:0005840">
    <property type="term" value="C:ribosome"/>
    <property type="evidence" value="ECO:0007669"/>
    <property type="project" value="UniProtKB-KW"/>
</dbReference>
<organism evidence="10 11">
    <name type="scientific">Caloranaerobacter azorensis</name>
    <dbReference type="NCBI Taxonomy" id="116090"/>
    <lineage>
        <taxon>Bacteria</taxon>
        <taxon>Bacillati</taxon>
        <taxon>Bacillota</taxon>
        <taxon>Tissierellia</taxon>
        <taxon>Tissierellales</taxon>
        <taxon>Thermohalobacteraceae</taxon>
        <taxon>Caloranaerobacter</taxon>
    </lineage>
</organism>
<dbReference type="Pfam" id="PF03948">
    <property type="entry name" value="Ribosomal_L9_C"/>
    <property type="match status" value="1"/>
</dbReference>
<dbReference type="Proteomes" id="UP000464452">
    <property type="component" value="Chromosome"/>
</dbReference>
<dbReference type="SUPFAM" id="SSF55653">
    <property type="entry name" value="Ribosomal protein L9 C-domain"/>
    <property type="match status" value="1"/>
</dbReference>
<dbReference type="RefSeq" id="WP_163235753.1">
    <property type="nucleotide sequence ID" value="NZ_CP048617.1"/>
</dbReference>
<dbReference type="InterPro" id="IPR020594">
    <property type="entry name" value="Ribosomal_bL9_bac/chp"/>
</dbReference>
<evidence type="ECO:0000256" key="4">
    <source>
        <dbReference type="ARBA" id="ARBA00022980"/>
    </source>
</evidence>
<dbReference type="Gene3D" id="3.40.5.10">
    <property type="entry name" value="Ribosomal protein L9, N-terminal domain"/>
    <property type="match status" value="1"/>
</dbReference>
<feature type="coiled-coil region" evidence="8">
    <location>
        <begin position="37"/>
        <end position="72"/>
    </location>
</feature>
<feature type="domain" description="Ribosomal protein L9" evidence="9">
    <location>
        <begin position="13"/>
        <end position="40"/>
    </location>
</feature>
<keyword evidence="8" id="KW-0175">Coiled coil</keyword>
<evidence type="ECO:0000313" key="11">
    <source>
        <dbReference type="Proteomes" id="UP000464452"/>
    </source>
</evidence>
<dbReference type="InterPro" id="IPR009027">
    <property type="entry name" value="Ribosomal_bL9/RNase_H1_N"/>
</dbReference>
<evidence type="ECO:0000256" key="6">
    <source>
        <dbReference type="ARBA" id="ARBA00035292"/>
    </source>
</evidence>
<dbReference type="FunFam" id="3.40.5.10:FF:000002">
    <property type="entry name" value="50S ribosomal protein L9"/>
    <property type="match status" value="1"/>
</dbReference>
<keyword evidence="5 7" id="KW-0687">Ribonucleoprotein</keyword>
<protein>
    <recommendedName>
        <fullName evidence="6 7">Large ribosomal subunit protein bL9</fullName>
    </recommendedName>
</protein>
<gene>
    <name evidence="7" type="primary">rplI</name>
    <name evidence="10" type="ORF">G3A45_11845</name>
</gene>
<keyword evidence="4 7" id="KW-0689">Ribosomal protein</keyword>
<evidence type="ECO:0000256" key="2">
    <source>
        <dbReference type="ARBA" id="ARBA00022730"/>
    </source>
</evidence>
<dbReference type="PANTHER" id="PTHR21368">
    <property type="entry name" value="50S RIBOSOMAL PROTEIN L9"/>
    <property type="match status" value="1"/>
</dbReference>
<dbReference type="Gene3D" id="3.10.430.100">
    <property type="entry name" value="Ribosomal protein L9, C-terminal domain"/>
    <property type="match status" value="1"/>
</dbReference>
<evidence type="ECO:0000256" key="8">
    <source>
        <dbReference type="SAM" id="Coils"/>
    </source>
</evidence>
<dbReference type="GO" id="GO:1990904">
    <property type="term" value="C:ribonucleoprotein complex"/>
    <property type="evidence" value="ECO:0007669"/>
    <property type="project" value="UniProtKB-KW"/>
</dbReference>
<dbReference type="InterPro" id="IPR020070">
    <property type="entry name" value="Ribosomal_bL9_N"/>
</dbReference>
<keyword evidence="3 7" id="KW-0694">RNA-binding</keyword>
<evidence type="ECO:0000259" key="9">
    <source>
        <dbReference type="PROSITE" id="PS00651"/>
    </source>
</evidence>
<dbReference type="GO" id="GO:0006412">
    <property type="term" value="P:translation"/>
    <property type="evidence" value="ECO:0007669"/>
    <property type="project" value="UniProtKB-UniRule"/>
</dbReference>
<evidence type="ECO:0000256" key="3">
    <source>
        <dbReference type="ARBA" id="ARBA00022884"/>
    </source>
</evidence>
<name>A0A6P1YI50_9FIRM</name>
<dbReference type="GO" id="GO:0019843">
    <property type="term" value="F:rRNA binding"/>
    <property type="evidence" value="ECO:0007669"/>
    <property type="project" value="UniProtKB-UniRule"/>
</dbReference>
<comment type="function">
    <text evidence="7">Binds to the 23S rRNA.</text>
</comment>
<sequence length="148" mass="16291">MKVILLKDVKGLGKKGSVVNVKDGYARNFLLPRGAAKEATEGNLKVLKEQQKAKEIKQKEELEKAKKLAKKISNITVKIQSKAGVNGKLFGSITSKDIADALNKQHKIKIDKKKIVLEENIRTLGTTVVDVKVYPSVVAKLRVEVSES</sequence>
<dbReference type="InterPro" id="IPR036791">
    <property type="entry name" value="Ribosomal_bL9_C_sf"/>
</dbReference>
<evidence type="ECO:0000256" key="7">
    <source>
        <dbReference type="HAMAP-Rule" id="MF_00503"/>
    </source>
</evidence>
<dbReference type="NCBIfam" id="TIGR00158">
    <property type="entry name" value="L9"/>
    <property type="match status" value="1"/>
</dbReference>
<dbReference type="EMBL" id="CP048617">
    <property type="protein sequence ID" value="QIB27905.1"/>
    <property type="molecule type" value="Genomic_DNA"/>
</dbReference>
<evidence type="ECO:0000313" key="10">
    <source>
        <dbReference type="EMBL" id="QIB27905.1"/>
    </source>
</evidence>
<dbReference type="GO" id="GO:0003735">
    <property type="term" value="F:structural constituent of ribosome"/>
    <property type="evidence" value="ECO:0007669"/>
    <property type="project" value="InterPro"/>
</dbReference>
<proteinExistence type="inferred from homology"/>
<dbReference type="InterPro" id="IPR000244">
    <property type="entry name" value="Ribosomal_bL9"/>
</dbReference>
<reference evidence="10 11" key="1">
    <citation type="submission" date="2020-02" db="EMBL/GenBank/DDBJ databases">
        <title>Thermophilic hydrogen producing bacteria, Caloranaerobacter azorensis.</title>
        <authorList>
            <person name="Baek K."/>
        </authorList>
    </citation>
    <scope>NUCLEOTIDE SEQUENCE [LARGE SCALE GENOMIC DNA]</scope>
    <source>
        <strain evidence="10 11">T3-1</strain>
    </source>
</reference>
<dbReference type="Pfam" id="PF01281">
    <property type="entry name" value="Ribosomal_L9_N"/>
    <property type="match status" value="1"/>
</dbReference>
<evidence type="ECO:0000256" key="1">
    <source>
        <dbReference type="ARBA" id="ARBA00010605"/>
    </source>
</evidence>
<evidence type="ECO:0000256" key="5">
    <source>
        <dbReference type="ARBA" id="ARBA00023274"/>
    </source>
</evidence>
<dbReference type="InterPro" id="IPR036935">
    <property type="entry name" value="Ribosomal_bL9_N_sf"/>
</dbReference>
<dbReference type="AlphaFoldDB" id="A0A6P1YI50"/>
<dbReference type="SUPFAM" id="SSF55658">
    <property type="entry name" value="L9 N-domain-like"/>
    <property type="match status" value="1"/>
</dbReference>